<dbReference type="AlphaFoldDB" id="A0A9N9QDU1"/>
<dbReference type="InterPro" id="IPR011032">
    <property type="entry name" value="GroES-like_sf"/>
</dbReference>
<dbReference type="PANTHER" id="PTHR45348">
    <property type="entry name" value="HYPOTHETICAL OXIDOREDUCTASE (EUROFUNG)"/>
    <property type="match status" value="1"/>
</dbReference>
<keyword evidence="2" id="KW-0560">Oxidoreductase</keyword>
<dbReference type="GO" id="GO:0016651">
    <property type="term" value="F:oxidoreductase activity, acting on NAD(P)H"/>
    <property type="evidence" value="ECO:0007669"/>
    <property type="project" value="InterPro"/>
</dbReference>
<name>A0A9N9QDU1_9HELO</name>
<comment type="caution">
    <text evidence="4">The sequence shown here is derived from an EMBL/GenBank/DDBJ whole genome shotgun (WGS) entry which is preliminary data.</text>
</comment>
<keyword evidence="5" id="KW-1185">Reference proteome</keyword>
<dbReference type="Gene3D" id="3.40.50.720">
    <property type="entry name" value="NAD(P)-binding Rossmann-like Domain"/>
    <property type="match status" value="1"/>
</dbReference>
<evidence type="ECO:0000313" key="4">
    <source>
        <dbReference type="EMBL" id="CAG8983911.1"/>
    </source>
</evidence>
<dbReference type="OrthoDB" id="3233595at2759"/>
<evidence type="ECO:0000256" key="1">
    <source>
        <dbReference type="ARBA" id="ARBA00008072"/>
    </source>
</evidence>
<proteinExistence type="inferred from homology"/>
<dbReference type="SUPFAM" id="SSF50129">
    <property type="entry name" value="GroES-like"/>
    <property type="match status" value="1"/>
</dbReference>
<dbReference type="PANTHER" id="PTHR45348:SF5">
    <property type="entry name" value="OXIDOREDUCTASE, PUTATIVE (AFU_ORTHOLOGUE AFUA_8G01420)-RELATED"/>
    <property type="match status" value="1"/>
</dbReference>
<organism evidence="4 5">
    <name type="scientific">Hymenoscyphus albidus</name>
    <dbReference type="NCBI Taxonomy" id="595503"/>
    <lineage>
        <taxon>Eukaryota</taxon>
        <taxon>Fungi</taxon>
        <taxon>Dikarya</taxon>
        <taxon>Ascomycota</taxon>
        <taxon>Pezizomycotina</taxon>
        <taxon>Leotiomycetes</taxon>
        <taxon>Helotiales</taxon>
        <taxon>Helotiaceae</taxon>
        <taxon>Hymenoscyphus</taxon>
    </lineage>
</organism>
<reference evidence="4" key="1">
    <citation type="submission" date="2021-07" db="EMBL/GenBank/DDBJ databases">
        <authorList>
            <person name="Durling M."/>
        </authorList>
    </citation>
    <scope>NUCLEOTIDE SEQUENCE</scope>
</reference>
<accession>A0A9N9QDU1</accession>
<sequence>MKEAIHRPLPHNISLAPILTAKEGELIVKIVVAGANRIDWKGADEEVAKAMYGLLKNPLHRNAEMDFAEDVHEVGPQVYGFSVGDRVVALNHRGYAEYGVGPAHIPDGISFSFEGIELTTKTEAATTGWAYITAALGLYKHLRLPPLPISILNPSYLSIYGATSATALYAVKIASLYNIHPTIAIARASGPEPISASGEGRHTINLPRRNREVTTAGEGVIKRKGVK</sequence>
<dbReference type="InterPro" id="IPR013154">
    <property type="entry name" value="ADH-like_N"/>
</dbReference>
<protein>
    <recommendedName>
        <fullName evidence="3">Alcohol dehydrogenase-like N-terminal domain-containing protein</fullName>
    </recommendedName>
</protein>
<evidence type="ECO:0000256" key="2">
    <source>
        <dbReference type="ARBA" id="ARBA00023002"/>
    </source>
</evidence>
<dbReference type="Proteomes" id="UP000701801">
    <property type="component" value="Unassembled WGS sequence"/>
</dbReference>
<comment type="similarity">
    <text evidence="1">Belongs to the zinc-containing alcohol dehydrogenase family.</text>
</comment>
<dbReference type="EMBL" id="CAJVRM010000743">
    <property type="protein sequence ID" value="CAG8983911.1"/>
    <property type="molecule type" value="Genomic_DNA"/>
</dbReference>
<gene>
    <name evidence="4" type="ORF">HYALB_00005551</name>
</gene>
<dbReference type="Pfam" id="PF08240">
    <property type="entry name" value="ADH_N"/>
    <property type="match status" value="1"/>
</dbReference>
<dbReference type="Gene3D" id="3.90.180.10">
    <property type="entry name" value="Medium-chain alcohol dehydrogenases, catalytic domain"/>
    <property type="match status" value="1"/>
</dbReference>
<feature type="non-terminal residue" evidence="4">
    <location>
        <position position="1"/>
    </location>
</feature>
<evidence type="ECO:0000313" key="5">
    <source>
        <dbReference type="Proteomes" id="UP000701801"/>
    </source>
</evidence>
<feature type="domain" description="Alcohol dehydrogenase-like N-terminal" evidence="3">
    <location>
        <begin position="23"/>
        <end position="89"/>
    </location>
</feature>
<dbReference type="InterPro" id="IPR047122">
    <property type="entry name" value="Trans-enoyl_RdTase-like"/>
</dbReference>
<evidence type="ECO:0000259" key="3">
    <source>
        <dbReference type="Pfam" id="PF08240"/>
    </source>
</evidence>